<feature type="compositionally biased region" description="Basic and acidic residues" evidence="1">
    <location>
        <begin position="14"/>
        <end position="23"/>
    </location>
</feature>
<gene>
    <name evidence="2" type="ORF">BURPS1710A_A3080</name>
</gene>
<name>A0A0E1VZY9_BURPE</name>
<sequence>MSAHVVPRVPGHGAPRESGERAAARQGRRAARDIGTAGYRDIEQRSSGATPQRRMLRAAAAPRVRVTPTRR</sequence>
<evidence type="ECO:0000256" key="1">
    <source>
        <dbReference type="SAM" id="MobiDB-lite"/>
    </source>
</evidence>
<dbReference type="AlphaFoldDB" id="A0A0E1VZY9"/>
<protein>
    <submittedName>
        <fullName evidence="2">Uncharacterized protein</fullName>
    </submittedName>
</protein>
<organism evidence="2">
    <name type="scientific">Burkholderia pseudomallei 1710a</name>
    <dbReference type="NCBI Taxonomy" id="320371"/>
    <lineage>
        <taxon>Bacteria</taxon>
        <taxon>Pseudomonadati</taxon>
        <taxon>Pseudomonadota</taxon>
        <taxon>Betaproteobacteria</taxon>
        <taxon>Burkholderiales</taxon>
        <taxon>Burkholderiaceae</taxon>
        <taxon>Burkholderia</taxon>
        <taxon>pseudomallei group</taxon>
    </lineage>
</organism>
<dbReference type="Proteomes" id="UP000001812">
    <property type="component" value="Chromosome II"/>
</dbReference>
<dbReference type="HOGENOM" id="CLU_2767920_0_0_4"/>
<accession>A0A0E1VZY9</accession>
<feature type="region of interest" description="Disordered" evidence="1">
    <location>
        <begin position="1"/>
        <end position="71"/>
    </location>
</feature>
<reference evidence="2" key="1">
    <citation type="submission" date="2009-05" db="EMBL/GenBank/DDBJ databases">
        <authorList>
            <person name="Harkins D.M."/>
            <person name="DeShazer D."/>
            <person name="Woods D.E."/>
            <person name="Brinkac L.M."/>
            <person name="Brown K.A."/>
            <person name="Hung G.C."/>
            <person name="Tuanyok A."/>
            <person name="Zhang B."/>
            <person name="Nierman W.C."/>
        </authorList>
    </citation>
    <scope>NUCLEOTIDE SEQUENCE [LARGE SCALE GENOMIC DNA]</scope>
    <source>
        <strain evidence="2">1710a</strain>
    </source>
</reference>
<proteinExistence type="predicted"/>
<feature type="compositionally biased region" description="Low complexity" evidence="1">
    <location>
        <begin position="57"/>
        <end position="71"/>
    </location>
</feature>
<dbReference type="EMBL" id="CM000833">
    <property type="protein sequence ID" value="EET05621.1"/>
    <property type="molecule type" value="Genomic_DNA"/>
</dbReference>
<evidence type="ECO:0000313" key="2">
    <source>
        <dbReference type="EMBL" id="EET05621.1"/>
    </source>
</evidence>